<dbReference type="Proteomes" id="UP001178148">
    <property type="component" value="Unassembled WGS sequence"/>
</dbReference>
<keyword evidence="2" id="KW-1185">Reference proteome</keyword>
<dbReference type="EMBL" id="JASXSV010000032">
    <property type="protein sequence ID" value="MDP0590163.1"/>
    <property type="molecule type" value="Genomic_DNA"/>
</dbReference>
<reference evidence="1 2" key="1">
    <citation type="journal article" date="2023" name="bioRxiv">
        <title>An intranuclear bacterial parasite of deep-sea mussels expresses apoptosis inhibitors acquired from its host.</title>
        <authorList>
            <person name="Gonzalez Porras M.A."/>
            <person name="Assie A."/>
            <person name="Tietjen M."/>
            <person name="Violette M."/>
            <person name="Kleiner M."/>
            <person name="Gruber-Vodicka H."/>
            <person name="Dubilier N."/>
            <person name="Leisch N."/>
        </authorList>
    </citation>
    <scope>NUCLEOTIDE SEQUENCE [LARGE SCALE GENOMIC DNA]</scope>
    <source>
        <strain evidence="1">IAP13</strain>
    </source>
</reference>
<comment type="caution">
    <text evidence="1">The sequence shown here is derived from an EMBL/GenBank/DDBJ whole genome shotgun (WGS) entry which is preliminary data.</text>
</comment>
<gene>
    <name evidence="1" type="ORF">QS748_13635</name>
</gene>
<protein>
    <recommendedName>
        <fullName evidence="3">Transposase</fullName>
    </recommendedName>
</protein>
<evidence type="ECO:0008006" key="3">
    <source>
        <dbReference type="Google" id="ProtNLM"/>
    </source>
</evidence>
<evidence type="ECO:0000313" key="2">
    <source>
        <dbReference type="Proteomes" id="UP001178148"/>
    </source>
</evidence>
<sequence>MKPMVEIIKQNLGDDIFEPSLVLTADPGFSSEANMQHLFEEKINAVIPASIQRGKNLNS</sequence>
<accession>A0AA90NYN0</accession>
<dbReference type="AlphaFoldDB" id="A0AA90NYN0"/>
<evidence type="ECO:0000313" key="1">
    <source>
        <dbReference type="EMBL" id="MDP0590163.1"/>
    </source>
</evidence>
<name>A0AA90NYN0_9GAMM</name>
<proteinExistence type="predicted"/>
<organism evidence="1 2">
    <name type="scientific">Candidatus Endonucleibacter bathymodioli</name>
    <dbReference type="NCBI Taxonomy" id="539814"/>
    <lineage>
        <taxon>Bacteria</taxon>
        <taxon>Pseudomonadati</taxon>
        <taxon>Pseudomonadota</taxon>
        <taxon>Gammaproteobacteria</taxon>
        <taxon>Oceanospirillales</taxon>
        <taxon>Endozoicomonadaceae</taxon>
        <taxon>Candidatus Endonucleibacter</taxon>
    </lineage>
</organism>